<evidence type="ECO:0000256" key="6">
    <source>
        <dbReference type="ARBA" id="ARBA00023242"/>
    </source>
</evidence>
<gene>
    <name evidence="10" type="primary">LOC108569406</name>
</gene>
<proteinExistence type="inferred from homology"/>
<dbReference type="PANTHER" id="PTHR12245">
    <property type="entry name" value="SPRY DOMAIN CONTAINING SOCS BOX PROTEIN"/>
    <property type="match status" value="1"/>
</dbReference>
<dbReference type="SMART" id="SM00449">
    <property type="entry name" value="SPRY"/>
    <property type="match status" value="1"/>
</dbReference>
<dbReference type="InterPro" id="IPR003877">
    <property type="entry name" value="SPRY_dom"/>
</dbReference>
<dbReference type="InterPro" id="IPR001870">
    <property type="entry name" value="B30.2/SPRY"/>
</dbReference>
<dbReference type="InterPro" id="IPR035754">
    <property type="entry name" value="SPRY_SPSB3"/>
</dbReference>
<feature type="domain" description="SOCS box" evidence="8">
    <location>
        <begin position="178"/>
        <end position="224"/>
    </location>
</feature>
<comment type="subcellular location">
    <subcellularLocation>
        <location evidence="2">Cytoplasm</location>
    </subcellularLocation>
    <subcellularLocation>
        <location evidence="1">Nucleus</location>
    </subcellularLocation>
</comment>
<keyword evidence="6" id="KW-0539">Nucleus</keyword>
<dbReference type="Proteomes" id="UP000695000">
    <property type="component" value="Unplaced"/>
</dbReference>
<feature type="domain" description="B30.2/SPRY" evidence="7">
    <location>
        <begin position="1"/>
        <end position="188"/>
    </location>
</feature>
<dbReference type="Gene3D" id="2.60.120.920">
    <property type="match status" value="1"/>
</dbReference>
<keyword evidence="5" id="KW-0963">Cytoplasm</keyword>
<evidence type="ECO:0000256" key="3">
    <source>
        <dbReference type="ARBA" id="ARBA00010910"/>
    </source>
</evidence>
<sequence length="241" mass="27889">MEVAEPHLKNGCDDFWMWNRFERSIEVKIYGTYCRIAHFHPNWSSGTAGIRGTRVLNQGRYFWELRLNQRIFGTSMMFGIGTKKARVHADTFTNLLGEDSHSWGLSHKGLLWHGGKWFEYTKPFRENESTTVGVLFDGIAGTLTYYKDGKSLGIAFRGLNKVKEPLYPIVSSTAAKTEMRLGIMRRDYINLQDRCRTVIVKRLRHRRDLDKLLLPPLMKAYIREGIIYSLGSYKNSNAMIL</sequence>
<comment type="similarity">
    <text evidence="3">Belongs to the SPSB family.</text>
</comment>
<dbReference type="GeneID" id="108569406"/>
<accession>A0ABM1NHY6</accession>
<evidence type="ECO:0000256" key="1">
    <source>
        <dbReference type="ARBA" id="ARBA00004123"/>
    </source>
</evidence>
<dbReference type="SUPFAM" id="SSF158235">
    <property type="entry name" value="SOCS box-like"/>
    <property type="match status" value="1"/>
</dbReference>
<dbReference type="PROSITE" id="PS50188">
    <property type="entry name" value="B302_SPRY"/>
    <property type="match status" value="1"/>
</dbReference>
<keyword evidence="9" id="KW-1185">Reference proteome</keyword>
<evidence type="ECO:0000256" key="2">
    <source>
        <dbReference type="ARBA" id="ARBA00004496"/>
    </source>
</evidence>
<protein>
    <recommendedName>
        <fullName evidence="4">SPRY domain-containing SOCS box protein 3</fullName>
    </recommendedName>
</protein>
<dbReference type="PANTHER" id="PTHR12245:SF12">
    <property type="entry name" value="SPRY DOMAIN-CONTAINING SOCS BOX PROTEIN 3"/>
    <property type="match status" value="1"/>
</dbReference>
<dbReference type="InterPro" id="IPR001496">
    <property type="entry name" value="SOCS_box"/>
</dbReference>
<reference evidence="10" key="1">
    <citation type="submission" date="2025-08" db="UniProtKB">
        <authorList>
            <consortium name="RefSeq"/>
        </authorList>
    </citation>
    <scope>IDENTIFICATION</scope>
    <source>
        <tissue evidence="10">Whole Larva</tissue>
    </source>
</reference>
<evidence type="ECO:0000313" key="10">
    <source>
        <dbReference type="RefSeq" id="XP_017786436.1"/>
    </source>
</evidence>
<evidence type="ECO:0000256" key="4">
    <source>
        <dbReference type="ARBA" id="ARBA00014684"/>
    </source>
</evidence>
<dbReference type="InterPro" id="IPR050672">
    <property type="entry name" value="FBXO45-Fsn/SPSB_families"/>
</dbReference>
<dbReference type="InterPro" id="IPR043136">
    <property type="entry name" value="B30.2/SPRY_sf"/>
</dbReference>
<dbReference type="Pfam" id="PF00622">
    <property type="entry name" value="SPRY"/>
    <property type="match status" value="1"/>
</dbReference>
<dbReference type="InterPro" id="IPR013320">
    <property type="entry name" value="ConA-like_dom_sf"/>
</dbReference>
<dbReference type="InterPro" id="IPR036036">
    <property type="entry name" value="SOCS_box-like_dom_sf"/>
</dbReference>
<evidence type="ECO:0000259" key="7">
    <source>
        <dbReference type="PROSITE" id="PS50188"/>
    </source>
</evidence>
<evidence type="ECO:0000259" key="8">
    <source>
        <dbReference type="PROSITE" id="PS50225"/>
    </source>
</evidence>
<organism evidence="9 10">
    <name type="scientific">Nicrophorus vespilloides</name>
    <name type="common">Boreal carrion beetle</name>
    <dbReference type="NCBI Taxonomy" id="110193"/>
    <lineage>
        <taxon>Eukaryota</taxon>
        <taxon>Metazoa</taxon>
        <taxon>Ecdysozoa</taxon>
        <taxon>Arthropoda</taxon>
        <taxon>Hexapoda</taxon>
        <taxon>Insecta</taxon>
        <taxon>Pterygota</taxon>
        <taxon>Neoptera</taxon>
        <taxon>Endopterygota</taxon>
        <taxon>Coleoptera</taxon>
        <taxon>Polyphaga</taxon>
        <taxon>Staphyliniformia</taxon>
        <taxon>Silphidae</taxon>
        <taxon>Nicrophorinae</taxon>
        <taxon>Nicrophorus</taxon>
    </lineage>
</organism>
<dbReference type="PROSITE" id="PS50225">
    <property type="entry name" value="SOCS"/>
    <property type="match status" value="1"/>
</dbReference>
<dbReference type="CDD" id="cd12876">
    <property type="entry name" value="SPRY_SOCS3"/>
    <property type="match status" value="1"/>
</dbReference>
<dbReference type="SUPFAM" id="SSF49899">
    <property type="entry name" value="Concanavalin A-like lectins/glucanases"/>
    <property type="match status" value="1"/>
</dbReference>
<name>A0ABM1NHY6_NICVS</name>
<evidence type="ECO:0000313" key="9">
    <source>
        <dbReference type="Proteomes" id="UP000695000"/>
    </source>
</evidence>
<dbReference type="RefSeq" id="XP_017786436.1">
    <property type="nucleotide sequence ID" value="XM_017930947.1"/>
</dbReference>
<evidence type="ECO:0000256" key="5">
    <source>
        <dbReference type="ARBA" id="ARBA00022490"/>
    </source>
</evidence>